<dbReference type="Gene3D" id="1.10.530.10">
    <property type="match status" value="1"/>
</dbReference>
<dbReference type="SMART" id="SM00047">
    <property type="entry name" value="LYZ2"/>
    <property type="match status" value="1"/>
</dbReference>
<dbReference type="GO" id="GO:0004040">
    <property type="term" value="F:amidase activity"/>
    <property type="evidence" value="ECO:0007669"/>
    <property type="project" value="InterPro"/>
</dbReference>
<reference evidence="3 5" key="1">
    <citation type="submission" date="2018-06" db="EMBL/GenBank/DDBJ databases">
        <authorList>
            <consortium name="Pathogen Informatics"/>
            <person name="Doyle S."/>
        </authorList>
    </citation>
    <scope>NUCLEOTIDE SEQUENCE [LARGE SCALE GENOMIC DNA]</scope>
    <source>
        <strain evidence="3 5">NCTC13830</strain>
    </source>
</reference>
<evidence type="ECO:0000313" key="3">
    <source>
        <dbReference type="EMBL" id="SUM43191.1"/>
    </source>
</evidence>
<dbReference type="EMBL" id="UHDO01000001">
    <property type="protein sequence ID" value="SUM43191.1"/>
    <property type="molecule type" value="Genomic_DNA"/>
</dbReference>
<keyword evidence="3" id="KW-0378">Hydrolase</keyword>
<reference evidence="4 6" key="2">
    <citation type="submission" date="2019-04" db="EMBL/GenBank/DDBJ databases">
        <title>Genomic characterization of Staphylococcus petrasii strains.</title>
        <authorList>
            <person name="Vrbovska V."/>
            <person name="Kovarovic V."/>
            <person name="Maslanova I."/>
            <person name="Indrakova A."/>
            <person name="Petras P."/>
            <person name="Sedo O."/>
            <person name="Svec P."/>
            <person name="Fisarova L."/>
            <person name="Sedlacek I."/>
            <person name="Doskar J."/>
            <person name="Pantucek R."/>
        </authorList>
    </citation>
    <scope>NUCLEOTIDE SEQUENCE [LARGE SCALE GENOMIC DNA]</scope>
    <source>
        <strain evidence="4 6">P5404</strain>
    </source>
</reference>
<proteinExistence type="inferred from homology"/>
<accession>A0A380FZG3</accession>
<dbReference type="EMBL" id="SRLS01000002">
    <property type="protein sequence ID" value="TGE19122.1"/>
    <property type="molecule type" value="Genomic_DNA"/>
</dbReference>
<protein>
    <submittedName>
        <fullName evidence="3 4">Autolysin</fullName>
        <ecNumber evidence="3">3.5.1.28</ecNumber>
    </submittedName>
</protein>
<dbReference type="Proteomes" id="UP000297598">
    <property type="component" value="Unassembled WGS sequence"/>
</dbReference>
<feature type="domain" description="Mannosyl-glycoprotein endo-beta-N-acetylglucosamidase-like" evidence="2">
    <location>
        <begin position="102"/>
        <end position="250"/>
    </location>
</feature>
<gene>
    <name evidence="3" type="primary">atl_1</name>
    <name evidence="4" type="ORF">BJR09_01720</name>
    <name evidence="3" type="ORF">NCTC13830_00717</name>
</gene>
<evidence type="ECO:0000313" key="5">
    <source>
        <dbReference type="Proteomes" id="UP000254047"/>
    </source>
</evidence>
<evidence type="ECO:0000313" key="4">
    <source>
        <dbReference type="EMBL" id="TGE19122.1"/>
    </source>
</evidence>
<evidence type="ECO:0000256" key="1">
    <source>
        <dbReference type="ARBA" id="ARBA00006088"/>
    </source>
</evidence>
<name>A0A380FZG3_9STAP</name>
<evidence type="ECO:0000313" key="6">
    <source>
        <dbReference type="Proteomes" id="UP000297598"/>
    </source>
</evidence>
<evidence type="ECO:0000259" key="2">
    <source>
        <dbReference type="SMART" id="SM00047"/>
    </source>
</evidence>
<dbReference type="Pfam" id="PF01832">
    <property type="entry name" value="Glucosaminidase"/>
    <property type="match status" value="1"/>
</dbReference>
<sequence>MKKYNHLKFPMILLVLVLIALVVLLIFNKTNILRSDLNYHFQEAVRKQTQSDLVNTIDKNGDFTPASNTEVEQAMQIKKNDNNLKYMDLYHTVPMSKEEVTHILKGKGILEDQANAFIEAQDKYGVNILYLISHARVETNNGKSELAQGIKDGNHQYYNFFGIGAFDEDAIHTGKSYAKEQQWTSPRKAILGGAKFIQTTYFENEQRTLYQMRWNPQNPGQHQYASDIEWPDKIATYMKEYYDHFGIKKDKIRRNYYISKD</sequence>
<dbReference type="AlphaFoldDB" id="A0A380FZG3"/>
<dbReference type="EC" id="3.5.1.28" evidence="3"/>
<dbReference type="Proteomes" id="UP000254047">
    <property type="component" value="Unassembled WGS sequence"/>
</dbReference>
<dbReference type="RefSeq" id="WP_103298984.1">
    <property type="nucleotide sequence ID" value="NZ_PPQT01000142.1"/>
</dbReference>
<keyword evidence="6" id="KW-1185">Reference proteome</keyword>
<dbReference type="InterPro" id="IPR002901">
    <property type="entry name" value="MGlyc_endo_b_GlcNAc-like_dom"/>
</dbReference>
<dbReference type="GO" id="GO:0008745">
    <property type="term" value="F:N-acetylmuramoyl-L-alanine amidase activity"/>
    <property type="evidence" value="ECO:0007669"/>
    <property type="project" value="UniProtKB-EC"/>
</dbReference>
<dbReference type="OrthoDB" id="9816557at2"/>
<organism evidence="3 5">
    <name type="scientific">Staphylococcus petrasii</name>
    <dbReference type="NCBI Taxonomy" id="1276936"/>
    <lineage>
        <taxon>Bacteria</taxon>
        <taxon>Bacillati</taxon>
        <taxon>Bacillota</taxon>
        <taxon>Bacilli</taxon>
        <taxon>Bacillales</taxon>
        <taxon>Staphylococcaceae</taxon>
        <taxon>Staphylococcus</taxon>
    </lineage>
</organism>
<comment type="similarity">
    <text evidence="1">In the N-terminal section; belongs to the N-acetylmuramoyl-L-alanine amidase 2 family.</text>
</comment>